<organism evidence="2 3">
    <name type="scientific">Wandonia haliotis</name>
    <dbReference type="NCBI Taxonomy" id="574963"/>
    <lineage>
        <taxon>Bacteria</taxon>
        <taxon>Pseudomonadati</taxon>
        <taxon>Bacteroidota</taxon>
        <taxon>Flavobacteriia</taxon>
        <taxon>Flavobacteriales</taxon>
        <taxon>Crocinitomicaceae</taxon>
        <taxon>Wandonia</taxon>
    </lineage>
</organism>
<evidence type="ECO:0000259" key="1">
    <source>
        <dbReference type="Pfam" id="PF14065"/>
    </source>
</evidence>
<proteinExistence type="predicted"/>
<reference evidence="3" key="1">
    <citation type="journal article" date="2019" name="Int. J. Syst. Evol. Microbiol.">
        <title>The Global Catalogue of Microorganisms (GCM) 10K type strain sequencing project: providing services to taxonomists for standard genome sequencing and annotation.</title>
        <authorList>
            <consortium name="The Broad Institute Genomics Platform"/>
            <consortium name="The Broad Institute Genome Sequencing Center for Infectious Disease"/>
            <person name="Wu L."/>
            <person name="Ma J."/>
        </authorList>
    </citation>
    <scope>NUCLEOTIDE SEQUENCE [LARGE SCALE GENOMIC DNA]</scope>
    <source>
        <strain evidence="3">JCM 16083</strain>
    </source>
</reference>
<dbReference type="RefSeq" id="WP_343784319.1">
    <property type="nucleotide sequence ID" value="NZ_BAAAFH010000003.1"/>
</dbReference>
<dbReference type="EMBL" id="BAAAFH010000003">
    <property type="protein sequence ID" value="GAA0873861.1"/>
    <property type="molecule type" value="Genomic_DNA"/>
</dbReference>
<dbReference type="InterPro" id="IPR025351">
    <property type="entry name" value="Pvc16_N"/>
</dbReference>
<dbReference type="Proteomes" id="UP001501126">
    <property type="component" value="Unassembled WGS sequence"/>
</dbReference>
<sequence>MIAAVVSHISEILNDTIKRDFNLSRDIVKIQPIEDKVTDGAITVSLLSMERDTSAGIAFSKKNVSDKFSSKGNPPWNMNLYILVSAVFPQKQYEEALQLITHALKVLQENQILFFEQSGTHFTLEPVNLTLQELSNVWSISGGSYHPSIICKIRTITIDSNTITQIDSSINRREVNV</sequence>
<comment type="caution">
    <text evidence="2">The sequence shown here is derived from an EMBL/GenBank/DDBJ whole genome shotgun (WGS) entry which is preliminary data.</text>
</comment>
<name>A0ABP3Y0T5_9FLAO</name>
<gene>
    <name evidence="2" type="ORF">GCM10009118_02690</name>
</gene>
<keyword evidence="3" id="KW-1185">Reference proteome</keyword>
<accession>A0ABP3Y0T5</accession>
<feature type="domain" description="Pvc16 N-terminal" evidence="1">
    <location>
        <begin position="5"/>
        <end position="165"/>
    </location>
</feature>
<dbReference type="Pfam" id="PF14065">
    <property type="entry name" value="Pvc16_N"/>
    <property type="match status" value="1"/>
</dbReference>
<evidence type="ECO:0000313" key="2">
    <source>
        <dbReference type="EMBL" id="GAA0873861.1"/>
    </source>
</evidence>
<protein>
    <recommendedName>
        <fullName evidence="1">Pvc16 N-terminal domain-containing protein</fullName>
    </recommendedName>
</protein>
<evidence type="ECO:0000313" key="3">
    <source>
        <dbReference type="Proteomes" id="UP001501126"/>
    </source>
</evidence>